<feature type="domain" description="Nephrocystin 3-like N-terminal" evidence="3">
    <location>
        <begin position="285"/>
        <end position="416"/>
    </location>
</feature>
<reference evidence="4 5" key="1">
    <citation type="submission" date="2019-04" db="EMBL/GenBank/DDBJ databases">
        <title>Friends and foes A comparative genomics study of 23 Aspergillus species from section Flavi.</title>
        <authorList>
            <consortium name="DOE Joint Genome Institute"/>
            <person name="Kjaerbolling I."/>
            <person name="Vesth T."/>
            <person name="Frisvad J.C."/>
            <person name="Nybo J.L."/>
            <person name="Theobald S."/>
            <person name="Kildgaard S."/>
            <person name="Isbrandt T."/>
            <person name="Kuo A."/>
            <person name="Sato A."/>
            <person name="Lyhne E.K."/>
            <person name="Kogle M.E."/>
            <person name="Wiebenga A."/>
            <person name="Kun R.S."/>
            <person name="Lubbers R.J."/>
            <person name="Makela M.R."/>
            <person name="Barry K."/>
            <person name="Chovatia M."/>
            <person name="Clum A."/>
            <person name="Daum C."/>
            <person name="Haridas S."/>
            <person name="He G."/>
            <person name="LaButti K."/>
            <person name="Lipzen A."/>
            <person name="Mondo S."/>
            <person name="Riley R."/>
            <person name="Salamov A."/>
            <person name="Simmons B.A."/>
            <person name="Magnuson J.K."/>
            <person name="Henrissat B."/>
            <person name="Mortensen U.H."/>
            <person name="Larsen T.O."/>
            <person name="Devries R.P."/>
            <person name="Grigoriev I.V."/>
            <person name="Machida M."/>
            <person name="Baker S.E."/>
            <person name="Andersen M.R."/>
        </authorList>
    </citation>
    <scope>NUCLEOTIDE SEQUENCE [LARGE SCALE GENOMIC DNA]</scope>
    <source>
        <strain evidence="4 5">IBT 18842</strain>
    </source>
</reference>
<dbReference type="Gene3D" id="3.40.50.300">
    <property type="entry name" value="P-loop containing nucleotide triphosphate hydrolases"/>
    <property type="match status" value="1"/>
</dbReference>
<feature type="signal peptide" evidence="2">
    <location>
        <begin position="1"/>
        <end position="23"/>
    </location>
</feature>
<feature type="chain" id="PRO_5025016343" description="Nephrocystin 3-like N-terminal domain-containing protein" evidence="2">
    <location>
        <begin position="24"/>
        <end position="1018"/>
    </location>
</feature>
<dbReference type="InterPro" id="IPR035994">
    <property type="entry name" value="Nucleoside_phosphorylase_sf"/>
</dbReference>
<accession>A0A5N6TXA8</accession>
<keyword evidence="5" id="KW-1185">Reference proteome</keyword>
<dbReference type="InterPro" id="IPR027417">
    <property type="entry name" value="P-loop_NTPase"/>
</dbReference>
<protein>
    <recommendedName>
        <fullName evidence="3">Nephrocystin 3-like N-terminal domain-containing protein</fullName>
    </recommendedName>
</protein>
<dbReference type="Proteomes" id="UP000325780">
    <property type="component" value="Unassembled WGS sequence"/>
</dbReference>
<dbReference type="InterPro" id="IPR053137">
    <property type="entry name" value="NLR-like"/>
</dbReference>
<organism evidence="4 5">
    <name type="scientific">Aspergillus avenaceus</name>
    <dbReference type="NCBI Taxonomy" id="36643"/>
    <lineage>
        <taxon>Eukaryota</taxon>
        <taxon>Fungi</taxon>
        <taxon>Dikarya</taxon>
        <taxon>Ascomycota</taxon>
        <taxon>Pezizomycotina</taxon>
        <taxon>Eurotiomycetes</taxon>
        <taxon>Eurotiomycetidae</taxon>
        <taxon>Eurotiales</taxon>
        <taxon>Aspergillaceae</taxon>
        <taxon>Aspergillus</taxon>
        <taxon>Aspergillus subgen. Circumdati</taxon>
    </lineage>
</organism>
<dbReference type="EMBL" id="ML742083">
    <property type="protein sequence ID" value="KAE8150884.1"/>
    <property type="molecule type" value="Genomic_DNA"/>
</dbReference>
<keyword evidence="1" id="KW-0677">Repeat</keyword>
<dbReference type="OrthoDB" id="4508534at2759"/>
<feature type="domain" description="Nephrocystin 3-like N-terminal" evidence="3">
    <location>
        <begin position="522"/>
        <end position="703"/>
    </location>
</feature>
<dbReference type="Gene3D" id="3.40.50.1580">
    <property type="entry name" value="Nucleoside phosphorylase domain"/>
    <property type="match status" value="1"/>
</dbReference>
<evidence type="ECO:0000313" key="5">
    <source>
        <dbReference type="Proteomes" id="UP000325780"/>
    </source>
</evidence>
<evidence type="ECO:0000259" key="3">
    <source>
        <dbReference type="Pfam" id="PF24883"/>
    </source>
</evidence>
<evidence type="ECO:0000313" key="4">
    <source>
        <dbReference type="EMBL" id="KAE8150884.1"/>
    </source>
</evidence>
<dbReference type="SUPFAM" id="SSF53167">
    <property type="entry name" value="Purine and uridine phosphorylases"/>
    <property type="match status" value="1"/>
</dbReference>
<dbReference type="GO" id="GO:0009116">
    <property type="term" value="P:nucleoside metabolic process"/>
    <property type="evidence" value="ECO:0007669"/>
    <property type="project" value="InterPro"/>
</dbReference>
<dbReference type="Pfam" id="PF24883">
    <property type="entry name" value="NPHP3_N"/>
    <property type="match status" value="2"/>
</dbReference>
<dbReference type="InterPro" id="IPR056884">
    <property type="entry name" value="NPHP3-like_N"/>
</dbReference>
<dbReference type="SUPFAM" id="SSF52540">
    <property type="entry name" value="P-loop containing nucleoside triphosphate hydrolases"/>
    <property type="match status" value="1"/>
</dbReference>
<proteinExistence type="predicted"/>
<dbReference type="PANTHER" id="PTHR46082:SF11">
    <property type="entry name" value="AAA+ ATPASE DOMAIN-CONTAINING PROTEIN-RELATED"/>
    <property type="match status" value="1"/>
</dbReference>
<dbReference type="PANTHER" id="PTHR46082">
    <property type="entry name" value="ATP/GTP-BINDING PROTEIN-RELATED"/>
    <property type="match status" value="1"/>
</dbReference>
<name>A0A5N6TXA8_ASPAV</name>
<sequence>MATRMKATFTSIKFGLLVGVGGGVPSGNVDIRLGDVVINQPDGQHGGVVQYDFGKLVPGKFSRTGRSLDRPPTILLQAISKLKANHFRGISSLPGLALSSKPMFTRGHSDLLFESDYEHVQGDSCQMCDHQRLVRRAVRQTQDVMVHYGTIASGNCVIRDGRTREKLRDELGNIVCFDMESAGVMNCFPCLVIRGICDYSDSHKNKTWQPYAALTAAATAKELLSVIPAAKVTELPSADDTTAKLALLRSAIDEVAPDEFLRMLLKADSAMEMAGYDLPRDNLECLWAFQNIDFQEWYSGRSPQTLWLSASNSIGLYHIASYTAKDCFNRTSPAGCPGLVIFCSTGINLNLTGIEILNTIFFQLLNALSDTRKMAAIRKFLHTLYKGIVRDKRAAKMELFREDTDISKRVGLILDAPLAEFAATLGVVFGDEVRDACLILDGVDRVNHGHEEFAQAVRVFVDNLTRRAPMIRILLTSQNHTAANEAFVGLPSIERDKERKECLESLQFENTRFDKISKGHKGSFEWIWEHDEYRAWSMSNSSQLLYIQGKPASGKSTLAKYFYNNLDIKHPAANHAIMAKFFYSFREGERQTSHFNMLLTILYDILSQDESFFYHYFQSRYRRRKMALYPPHCQEVGRTSWDYESLKEQLSCLKDYSSARPIYLIIDAVDESDREDRRDILALLYSICADIEMCTVKIFVASRPVEIEPMRGARHHHIVLQNETKADIASFAEGFLEGLQLMHYMKLAVDYIVQNAQGVFLWVELVGAELVALAEGGYAARDIFIFLKELPKELEDLYARMLQRIRRDRSNIRDGLKIFHFVLFAARPLKENELLHALGIPTDWNTGFKLSERAFQDCLPTDLVRRLINCAGNFMEIRASNVNPAFSATPAMSQGSGTVQVIHQTVREFFLDKEGCVEQSDFRITDIAAHQCIAVTCLRYLIFCIDTGPTLDAQGWTDESLRMYASYLQTRPLLCYALEHLGFHLQHLQHDNFTRENVTTLLQDLKTALVSDLLQGWK</sequence>
<keyword evidence="2" id="KW-0732">Signal</keyword>
<evidence type="ECO:0000256" key="2">
    <source>
        <dbReference type="SAM" id="SignalP"/>
    </source>
</evidence>
<dbReference type="GO" id="GO:0003824">
    <property type="term" value="F:catalytic activity"/>
    <property type="evidence" value="ECO:0007669"/>
    <property type="project" value="InterPro"/>
</dbReference>
<evidence type="ECO:0000256" key="1">
    <source>
        <dbReference type="ARBA" id="ARBA00022737"/>
    </source>
</evidence>
<dbReference type="AlphaFoldDB" id="A0A5N6TXA8"/>
<gene>
    <name evidence="4" type="ORF">BDV25DRAFT_104502</name>
</gene>